<gene>
    <name evidence="1" type="ORF">Fot_41616</name>
</gene>
<evidence type="ECO:0000313" key="2">
    <source>
        <dbReference type="Proteomes" id="UP001604277"/>
    </source>
</evidence>
<organism evidence="1 2">
    <name type="scientific">Forsythia ovata</name>
    <dbReference type="NCBI Taxonomy" id="205694"/>
    <lineage>
        <taxon>Eukaryota</taxon>
        <taxon>Viridiplantae</taxon>
        <taxon>Streptophyta</taxon>
        <taxon>Embryophyta</taxon>
        <taxon>Tracheophyta</taxon>
        <taxon>Spermatophyta</taxon>
        <taxon>Magnoliopsida</taxon>
        <taxon>eudicotyledons</taxon>
        <taxon>Gunneridae</taxon>
        <taxon>Pentapetalae</taxon>
        <taxon>asterids</taxon>
        <taxon>lamiids</taxon>
        <taxon>Lamiales</taxon>
        <taxon>Oleaceae</taxon>
        <taxon>Forsythieae</taxon>
        <taxon>Forsythia</taxon>
    </lineage>
</organism>
<name>A0ABD1RJS5_9LAMI</name>
<sequence>MFTRNRLSVVIPAQSQANDTDTVIDGIKLQSNASKDAQTTTTTTTTTTGRSKTSIHVTALDGIVNVNSLFTMAIFIGFSLTVPENGSAGHPASCNASINTVRSRGGKIGPARGPTHVARLLGLGWP</sequence>
<dbReference type="EMBL" id="JBFOLJ010000012">
    <property type="protein sequence ID" value="KAL2488324.1"/>
    <property type="molecule type" value="Genomic_DNA"/>
</dbReference>
<dbReference type="PANTHER" id="PTHR33430">
    <property type="entry name" value="MATERNAL EFFECT EMBRYO ARREST PROTEIN"/>
    <property type="match status" value="1"/>
</dbReference>
<dbReference type="AlphaFoldDB" id="A0ABD1RJS5"/>
<protein>
    <submittedName>
        <fullName evidence="1">Uncharacterized protein</fullName>
    </submittedName>
</protein>
<reference evidence="2" key="1">
    <citation type="submission" date="2024-07" db="EMBL/GenBank/DDBJ databases">
        <title>Two chromosome-level genome assemblies of Korean endemic species Abeliophyllum distichum and Forsythia ovata (Oleaceae).</title>
        <authorList>
            <person name="Jang H."/>
        </authorList>
    </citation>
    <scope>NUCLEOTIDE SEQUENCE [LARGE SCALE GENOMIC DNA]</scope>
</reference>
<dbReference type="PANTHER" id="PTHR33430:SF6">
    <property type="entry name" value="MATERNAL EFFECT EMBRYO ARREST PROTEIN"/>
    <property type="match status" value="1"/>
</dbReference>
<accession>A0ABD1RJS5</accession>
<keyword evidence="2" id="KW-1185">Reference proteome</keyword>
<evidence type="ECO:0000313" key="1">
    <source>
        <dbReference type="EMBL" id="KAL2488324.1"/>
    </source>
</evidence>
<comment type="caution">
    <text evidence="1">The sequence shown here is derived from an EMBL/GenBank/DDBJ whole genome shotgun (WGS) entry which is preliminary data.</text>
</comment>
<proteinExistence type="predicted"/>
<dbReference type="Proteomes" id="UP001604277">
    <property type="component" value="Unassembled WGS sequence"/>
</dbReference>